<evidence type="ECO:0000313" key="7">
    <source>
        <dbReference type="Proteomes" id="UP000494165"/>
    </source>
</evidence>
<keyword evidence="5" id="KW-0012">Acyltransferase</keyword>
<dbReference type="Pfam" id="PF06423">
    <property type="entry name" value="GWT1"/>
    <property type="match status" value="1"/>
</dbReference>
<evidence type="ECO:0000256" key="3">
    <source>
        <dbReference type="ARBA" id="ARBA00022989"/>
    </source>
</evidence>
<feature type="transmembrane region" description="Helical" evidence="5">
    <location>
        <begin position="311"/>
        <end position="331"/>
    </location>
</feature>
<dbReference type="PIRSF" id="PIRSF017321">
    <property type="entry name" value="GWT1"/>
    <property type="match status" value="1"/>
</dbReference>
<feature type="transmembrane region" description="Helical" evidence="5">
    <location>
        <begin position="376"/>
        <end position="399"/>
    </location>
</feature>
<evidence type="ECO:0000256" key="2">
    <source>
        <dbReference type="ARBA" id="ARBA00022692"/>
    </source>
</evidence>
<dbReference type="InterPro" id="IPR009447">
    <property type="entry name" value="PIGW/GWT1"/>
</dbReference>
<comment type="similarity">
    <text evidence="5">Belongs to the PIGW family.</text>
</comment>
<accession>A0A8S1CFA6</accession>
<dbReference type="GO" id="GO:0032216">
    <property type="term" value="F:glucosaminyl-phosphatidylinositol O-acyltransferase activity"/>
    <property type="evidence" value="ECO:0007669"/>
    <property type="project" value="TreeGrafter"/>
</dbReference>
<feature type="transmembrane region" description="Helical" evidence="5">
    <location>
        <begin position="411"/>
        <end position="433"/>
    </location>
</feature>
<dbReference type="GO" id="GO:0006506">
    <property type="term" value="P:GPI anchor biosynthetic process"/>
    <property type="evidence" value="ECO:0007669"/>
    <property type="project" value="UniProtKB-KW"/>
</dbReference>
<name>A0A8S1CFA6_9INSE</name>
<dbReference type="OrthoDB" id="529273at2759"/>
<dbReference type="PANTHER" id="PTHR20661:SF0">
    <property type="entry name" value="PHOSPHATIDYLINOSITOL-GLYCAN BIOSYNTHESIS CLASS W PROTEIN"/>
    <property type="match status" value="1"/>
</dbReference>
<evidence type="ECO:0000256" key="5">
    <source>
        <dbReference type="RuleBase" id="RU280819"/>
    </source>
</evidence>
<evidence type="ECO:0000313" key="6">
    <source>
        <dbReference type="EMBL" id="CAB3366101.1"/>
    </source>
</evidence>
<keyword evidence="7" id="KW-1185">Reference proteome</keyword>
<feature type="transmembrane region" description="Helical" evidence="5">
    <location>
        <begin position="78"/>
        <end position="97"/>
    </location>
</feature>
<comment type="subcellular location">
    <subcellularLocation>
        <location evidence="5">Endoplasmic reticulum membrane</location>
        <topology evidence="5">Multi-pass membrane protein</topology>
    </subcellularLocation>
    <subcellularLocation>
        <location evidence="1">Membrane</location>
        <topology evidence="1">Multi-pass membrane protein</topology>
    </subcellularLocation>
</comment>
<keyword evidence="5" id="KW-0256">Endoplasmic reticulum</keyword>
<comment type="pathway">
    <text evidence="5">Glycolipid biosynthesis; glycosylphosphatidylinositol-anchor biosynthesis.</text>
</comment>
<feature type="transmembrane region" description="Helical" evidence="5">
    <location>
        <begin position="219"/>
        <end position="239"/>
    </location>
</feature>
<keyword evidence="3 5" id="KW-1133">Transmembrane helix</keyword>
<gene>
    <name evidence="6" type="ORF">CLODIP_2_CD16184</name>
</gene>
<feature type="transmembrane region" description="Helical" evidence="5">
    <location>
        <begin position="54"/>
        <end position="72"/>
    </location>
</feature>
<reference evidence="6 7" key="1">
    <citation type="submission" date="2020-04" db="EMBL/GenBank/DDBJ databases">
        <authorList>
            <person name="Alioto T."/>
            <person name="Alioto T."/>
            <person name="Gomez Garrido J."/>
        </authorList>
    </citation>
    <scope>NUCLEOTIDE SEQUENCE [LARGE SCALE GENOMIC DNA]</scope>
</reference>
<proteinExistence type="inferred from homology"/>
<evidence type="ECO:0000256" key="4">
    <source>
        <dbReference type="ARBA" id="ARBA00023136"/>
    </source>
</evidence>
<dbReference type="EC" id="2.3.-.-" evidence="5"/>
<dbReference type="GO" id="GO:0005789">
    <property type="term" value="C:endoplasmic reticulum membrane"/>
    <property type="evidence" value="ECO:0007669"/>
    <property type="project" value="UniProtKB-SubCell"/>
</dbReference>
<keyword evidence="5" id="KW-0808">Transferase</keyword>
<dbReference type="GO" id="GO:0072659">
    <property type="term" value="P:protein localization to plasma membrane"/>
    <property type="evidence" value="ECO:0007669"/>
    <property type="project" value="TreeGrafter"/>
</dbReference>
<comment type="caution">
    <text evidence="6">The sequence shown here is derived from an EMBL/GenBank/DDBJ whole genome shotgun (WGS) entry which is preliminary data.</text>
</comment>
<feature type="transmembrane region" description="Helical" evidence="5">
    <location>
        <begin position="343"/>
        <end position="364"/>
    </location>
</feature>
<feature type="transmembrane region" description="Helical" evidence="5">
    <location>
        <begin position="151"/>
        <end position="167"/>
    </location>
</feature>
<feature type="transmembrane region" description="Helical" evidence="5">
    <location>
        <begin position="26"/>
        <end position="47"/>
    </location>
</feature>
<keyword evidence="2 5" id="KW-0812">Transmembrane</keyword>
<comment type="function">
    <text evidence="5">A acetyltransferase, which acetylates the inositol ring of phosphatidylinositol during biosynthesis of GPI-anchor.</text>
</comment>
<dbReference type="AlphaFoldDB" id="A0A8S1CFA6"/>
<sequence>MDARAYKLLHESFMQNNTGTTPWETVLFILPTAVLTILSNCLNIILINVTRNSFLIEFCVVVMPQVLHSTIISESISVSLVIYALITSFSIFVLYNYSPKRHLVTFDYLNKHLDISLVITNFRGSINLITAICILAVDFRAFPRRFAKTETFGWGLMDTGVGLYVLANGLVEPAARNKPVSLSKTAKGCFPMLFLGFLRWFSIWWFQYQQHVSEYGVHWNFFVTLAFTRLLGTVLLKIWNRPICWTLFCAIAHEVLLQKGVADFVLSNSPRDNIFTSNREGFCSLLGNVALHQAAVALGQWLHTKPAHKSVNCLATVSSVSATMWLVALLTSPPSRRVANLSYIAWMLGYGCTILALFVLVHIVSSALGVLCNGHIYMPTILTSINYNSLAFFLLANLLTGVINMSVPTLYVAPIGSLFVVSIYMFLTTFTIYKLYLNRCKFKFW</sequence>
<evidence type="ECO:0000256" key="1">
    <source>
        <dbReference type="ARBA" id="ARBA00004141"/>
    </source>
</evidence>
<dbReference type="Proteomes" id="UP000494165">
    <property type="component" value="Unassembled WGS sequence"/>
</dbReference>
<protein>
    <recommendedName>
        <fullName evidence="5">Phosphatidylinositol-glycan biosynthesis class W protein</fullName>
        <ecNumber evidence="5">2.3.-.-</ecNumber>
    </recommendedName>
</protein>
<feature type="transmembrane region" description="Helical" evidence="5">
    <location>
        <begin position="118"/>
        <end position="139"/>
    </location>
</feature>
<dbReference type="PANTHER" id="PTHR20661">
    <property type="entry name" value="PHOSPHATIDYLINOSITOL-GLYCAN BIOSYNTHESIS CLASS W PROTEIN"/>
    <property type="match status" value="1"/>
</dbReference>
<feature type="transmembrane region" description="Helical" evidence="5">
    <location>
        <begin position="188"/>
        <end position="207"/>
    </location>
</feature>
<dbReference type="EMBL" id="CADEPI010000023">
    <property type="protein sequence ID" value="CAB3366101.1"/>
    <property type="molecule type" value="Genomic_DNA"/>
</dbReference>
<organism evidence="6 7">
    <name type="scientific">Cloeon dipterum</name>
    <dbReference type="NCBI Taxonomy" id="197152"/>
    <lineage>
        <taxon>Eukaryota</taxon>
        <taxon>Metazoa</taxon>
        <taxon>Ecdysozoa</taxon>
        <taxon>Arthropoda</taxon>
        <taxon>Hexapoda</taxon>
        <taxon>Insecta</taxon>
        <taxon>Pterygota</taxon>
        <taxon>Palaeoptera</taxon>
        <taxon>Ephemeroptera</taxon>
        <taxon>Pisciforma</taxon>
        <taxon>Baetidae</taxon>
        <taxon>Cloeon</taxon>
    </lineage>
</organism>
<keyword evidence="5" id="KW-0337">GPI-anchor biosynthesis</keyword>
<keyword evidence="4 5" id="KW-0472">Membrane</keyword>